<proteinExistence type="predicted"/>
<feature type="transmembrane region" description="Helical" evidence="1">
    <location>
        <begin position="44"/>
        <end position="64"/>
    </location>
</feature>
<feature type="transmembrane region" description="Helical" evidence="1">
    <location>
        <begin position="84"/>
        <end position="104"/>
    </location>
</feature>
<name>A0ABW7IMM0_9VIBR</name>
<dbReference type="NCBIfam" id="NF033664">
    <property type="entry name" value="PACE_transport"/>
    <property type="match status" value="1"/>
</dbReference>
<evidence type="ECO:0000313" key="3">
    <source>
        <dbReference type="EMBL" id="MFH0262872.1"/>
    </source>
</evidence>
<dbReference type="InterPro" id="IPR058208">
    <property type="entry name" value="PACE"/>
</dbReference>
<dbReference type="RefSeq" id="WP_394629915.1">
    <property type="nucleotide sequence ID" value="NZ_JBIHSF010000011.1"/>
</dbReference>
<feature type="transmembrane region" description="Helical" evidence="1">
    <location>
        <begin position="20"/>
        <end position="38"/>
    </location>
</feature>
<dbReference type="InterPro" id="IPR007896">
    <property type="entry name" value="BTP_bacteria"/>
</dbReference>
<keyword evidence="1" id="KW-1133">Transmembrane helix</keyword>
<feature type="domain" description="Chlorhexidine efflux transporter" evidence="2">
    <location>
        <begin position="78"/>
        <end position="140"/>
    </location>
</feature>
<comment type="caution">
    <text evidence="3">The sequence shown here is derived from an EMBL/GenBank/DDBJ whole genome shotgun (WGS) entry which is preliminary data.</text>
</comment>
<dbReference type="EMBL" id="JBIHSF010000011">
    <property type="protein sequence ID" value="MFH0262872.1"/>
    <property type="molecule type" value="Genomic_DNA"/>
</dbReference>
<dbReference type="Pfam" id="PF05232">
    <property type="entry name" value="BTP"/>
    <property type="match status" value="2"/>
</dbReference>
<feature type="transmembrane region" description="Helical" evidence="1">
    <location>
        <begin position="110"/>
        <end position="130"/>
    </location>
</feature>
<keyword evidence="1" id="KW-0812">Transmembrane</keyword>
<dbReference type="Proteomes" id="UP001607125">
    <property type="component" value="Unassembled WGS sequence"/>
</dbReference>
<keyword evidence="4" id="KW-1185">Reference proteome</keyword>
<gene>
    <name evidence="3" type="ORF">ACGRH2_21000</name>
</gene>
<keyword evidence="1" id="KW-0472">Membrane</keyword>
<accession>A0ABW7IMM0</accession>
<organism evidence="3 4">
    <name type="scientific">Vibrio barjaei</name>
    <dbReference type="NCBI Taxonomy" id="1676683"/>
    <lineage>
        <taxon>Bacteria</taxon>
        <taxon>Pseudomonadati</taxon>
        <taxon>Pseudomonadota</taxon>
        <taxon>Gammaproteobacteria</taxon>
        <taxon>Vibrionales</taxon>
        <taxon>Vibrionaceae</taxon>
        <taxon>Vibrio</taxon>
    </lineage>
</organism>
<evidence type="ECO:0000259" key="2">
    <source>
        <dbReference type="Pfam" id="PF05232"/>
    </source>
</evidence>
<sequence length="151" mass="16998">MSSKNVMRSPADRLRHTILFELLLLLIAAPICMFVFGANVKTAALTAFSLSLIAMVWNYIYNYAFDRALIYLRGTSKKTPTQRVYHALLFELGLLIATIPLLAWSLNLSLIDAVLADLGFVIVALFYAYFFNLVYDAVFPIVDDTNDKHAL</sequence>
<evidence type="ECO:0000256" key="1">
    <source>
        <dbReference type="SAM" id="Phobius"/>
    </source>
</evidence>
<evidence type="ECO:0000313" key="4">
    <source>
        <dbReference type="Proteomes" id="UP001607125"/>
    </source>
</evidence>
<feature type="domain" description="Chlorhexidine efflux transporter" evidence="2">
    <location>
        <begin position="8"/>
        <end position="68"/>
    </location>
</feature>
<reference evidence="3 4" key="1">
    <citation type="submission" date="2024-10" db="EMBL/GenBank/DDBJ databases">
        <authorList>
            <person name="Yibar A."/>
            <person name="Saticioglu I.B."/>
            <person name="Duman M."/>
            <person name="Ajmi N."/>
            <person name="Gurler F."/>
            <person name="Ay H."/>
            <person name="Onuk E."/>
            <person name="Guler S."/>
            <person name="Romalde J.L."/>
        </authorList>
    </citation>
    <scope>NUCLEOTIDE SEQUENCE [LARGE SCALE GENOMIC DNA]</scope>
    <source>
        <strain evidence="3 4">1-TCBS-B</strain>
    </source>
</reference>
<protein>
    <submittedName>
        <fullName evidence="3">PACE efflux transporter</fullName>
    </submittedName>
</protein>